<reference evidence="3" key="1">
    <citation type="journal article" date="2012" name="Science">
        <title>The Paleozoic origin of enzymatic lignin decomposition reconstructed from 31 fungal genomes.</title>
        <authorList>
            <person name="Floudas D."/>
            <person name="Binder M."/>
            <person name="Riley R."/>
            <person name="Barry K."/>
            <person name="Blanchette R.A."/>
            <person name="Henrissat B."/>
            <person name="Martinez A.T."/>
            <person name="Otillar R."/>
            <person name="Spatafora J.W."/>
            <person name="Yadav J.S."/>
            <person name="Aerts A."/>
            <person name="Benoit I."/>
            <person name="Boyd A."/>
            <person name="Carlson A."/>
            <person name="Copeland A."/>
            <person name="Coutinho P.M."/>
            <person name="de Vries R.P."/>
            <person name="Ferreira P."/>
            <person name="Findley K."/>
            <person name="Foster B."/>
            <person name="Gaskell J."/>
            <person name="Glotzer D."/>
            <person name="Gorecki P."/>
            <person name="Heitman J."/>
            <person name="Hesse C."/>
            <person name="Hori C."/>
            <person name="Igarashi K."/>
            <person name="Jurgens J.A."/>
            <person name="Kallen N."/>
            <person name="Kersten P."/>
            <person name="Kohler A."/>
            <person name="Kuees U."/>
            <person name="Kumar T.K.A."/>
            <person name="Kuo A."/>
            <person name="LaButti K."/>
            <person name="Larrondo L.F."/>
            <person name="Lindquist E."/>
            <person name="Ling A."/>
            <person name="Lombard V."/>
            <person name="Lucas S."/>
            <person name="Lundell T."/>
            <person name="Martin R."/>
            <person name="McLaughlin D.J."/>
            <person name="Morgenstern I."/>
            <person name="Morin E."/>
            <person name="Murat C."/>
            <person name="Nagy L.G."/>
            <person name="Nolan M."/>
            <person name="Ohm R.A."/>
            <person name="Patyshakuliyeva A."/>
            <person name="Rokas A."/>
            <person name="Ruiz-Duenas F.J."/>
            <person name="Sabat G."/>
            <person name="Salamov A."/>
            <person name="Samejima M."/>
            <person name="Schmutz J."/>
            <person name="Slot J.C."/>
            <person name="St John F."/>
            <person name="Stenlid J."/>
            <person name="Sun H."/>
            <person name="Sun S."/>
            <person name="Syed K."/>
            <person name="Tsang A."/>
            <person name="Wiebenga A."/>
            <person name="Young D."/>
            <person name="Pisabarro A."/>
            <person name="Eastwood D.C."/>
            <person name="Martin F."/>
            <person name="Cullen D."/>
            <person name="Grigoriev I.V."/>
            <person name="Hibbett D.S."/>
        </authorList>
    </citation>
    <scope>NUCLEOTIDE SEQUENCE [LARGE SCALE GENOMIC DNA]</scope>
    <source>
        <strain evidence="3">TFB10046</strain>
    </source>
</reference>
<proteinExistence type="predicted"/>
<sequence>MRLKHDHPALAMQVHHGTLSTKATVPEVTAELGVPYGTFKNWRRISSQVRVLLGLLQPLNDLDATVVAVSSVSLRSLGTAPPRLVVDLADGTHMLNAVLLGTARQLCQTAAFGETSLVCVTLMERRLGLWHGAALLHSLGYTPFQAHLIASALLEASTTAEQVAHVARGLTIPILYTGPPDEHASIARLFLVAWISDESSVLAARKVDDIPDPVLRVDGSIVFAGTVTLIAYKEEAVMWYPICAECRDCLEHDEDICPGCDYNGPMRWCYHIEYVIEDPSGRAVIRLFDDTAPKVIGMPANDLRHLALFMRRDFDIVMQGSLGRDWSVRVMACTEARLAPLQLPQRRIRCTVPGCKTKCHWEIYEGPDEALKDATVAECSYHGMVVLRLAAARATSRYRVLPFALTDRQRRAESHSTVGGSHLRCGLKRHDDAKGDGLVSTAVLERPLRDLD</sequence>
<dbReference type="KEGG" id="adl:AURDEDRAFT_130109"/>
<evidence type="ECO:0000313" key="2">
    <source>
        <dbReference type="EMBL" id="EJD36329.1"/>
    </source>
</evidence>
<accession>J0WU85</accession>
<organism evidence="2 3">
    <name type="scientific">Auricularia subglabra (strain TFB-10046 / SS5)</name>
    <name type="common">White-rot fungus</name>
    <name type="synonym">Auricularia delicata (strain TFB10046)</name>
    <dbReference type="NCBI Taxonomy" id="717982"/>
    <lineage>
        <taxon>Eukaryota</taxon>
        <taxon>Fungi</taxon>
        <taxon>Dikarya</taxon>
        <taxon>Basidiomycota</taxon>
        <taxon>Agaricomycotina</taxon>
        <taxon>Agaricomycetes</taxon>
        <taxon>Auriculariales</taxon>
        <taxon>Auriculariaceae</taxon>
        <taxon>Auricularia</taxon>
    </lineage>
</organism>
<feature type="domain" description="Replication factor A C-terminal" evidence="1">
    <location>
        <begin position="229"/>
        <end position="335"/>
    </location>
</feature>
<dbReference type="InParanoid" id="J0WU85"/>
<dbReference type="InterPro" id="IPR013955">
    <property type="entry name" value="Rep_factor-A_C"/>
</dbReference>
<keyword evidence="3" id="KW-1185">Reference proteome</keyword>
<name>J0WU85_AURST</name>
<dbReference type="EMBL" id="JH687864">
    <property type="protein sequence ID" value="EJD36329.1"/>
    <property type="molecule type" value="Genomic_DNA"/>
</dbReference>
<protein>
    <recommendedName>
        <fullName evidence="1">Replication factor A C-terminal domain-containing protein</fullName>
    </recommendedName>
</protein>
<dbReference type="Proteomes" id="UP000006514">
    <property type="component" value="Unassembled WGS sequence"/>
</dbReference>
<dbReference type="SUPFAM" id="SSF50249">
    <property type="entry name" value="Nucleic acid-binding proteins"/>
    <property type="match status" value="1"/>
</dbReference>
<dbReference type="AlphaFoldDB" id="J0WU85"/>
<gene>
    <name evidence="2" type="ORF">AURDEDRAFT_130109</name>
</gene>
<evidence type="ECO:0000259" key="1">
    <source>
        <dbReference type="Pfam" id="PF08646"/>
    </source>
</evidence>
<evidence type="ECO:0000313" key="3">
    <source>
        <dbReference type="Proteomes" id="UP000006514"/>
    </source>
</evidence>
<dbReference type="Pfam" id="PF08646">
    <property type="entry name" value="Rep_fac-A_C"/>
    <property type="match status" value="1"/>
</dbReference>
<dbReference type="InterPro" id="IPR012340">
    <property type="entry name" value="NA-bd_OB-fold"/>
</dbReference>
<dbReference type="Gene3D" id="2.40.50.140">
    <property type="entry name" value="Nucleic acid-binding proteins"/>
    <property type="match status" value="1"/>
</dbReference>